<dbReference type="Pfam" id="PF00589">
    <property type="entry name" value="Phage_integrase"/>
    <property type="match status" value="1"/>
</dbReference>
<evidence type="ECO:0000256" key="5">
    <source>
        <dbReference type="ARBA" id="ARBA00022908"/>
    </source>
</evidence>
<dbReference type="GO" id="GO:0009037">
    <property type="term" value="F:tyrosine-based site-specific recombinase activity"/>
    <property type="evidence" value="ECO:0007669"/>
    <property type="project" value="UniProtKB-UniRule"/>
</dbReference>
<reference evidence="12 13" key="1">
    <citation type="journal article" date="2017" name="ISME J.">
        <title>Potential for microbial H2 and metal transformations associated with novel bacteria and archaea in deep terrestrial subsurface sediments.</title>
        <authorList>
            <person name="Hernsdorf A.W."/>
            <person name="Amano Y."/>
            <person name="Miyakawa K."/>
            <person name="Ise K."/>
            <person name="Suzuki Y."/>
            <person name="Anantharaman K."/>
            <person name="Probst A."/>
            <person name="Burstein D."/>
            <person name="Thomas B.C."/>
            <person name="Banfield J.F."/>
        </authorList>
    </citation>
    <scope>NUCLEOTIDE SEQUENCE [LARGE SCALE GENOMIC DNA]</scope>
    <source>
        <strain evidence="12">HGW-Actinobacteria-3</strain>
    </source>
</reference>
<proteinExistence type="inferred from homology"/>
<gene>
    <name evidence="9" type="primary">xerC</name>
    <name evidence="12" type="ORF">CVT63_04130</name>
</gene>
<feature type="domain" description="Core-binding (CB)" evidence="11">
    <location>
        <begin position="15"/>
        <end position="104"/>
    </location>
</feature>
<dbReference type="InterPro" id="IPR004107">
    <property type="entry name" value="Integrase_SAM-like_N"/>
</dbReference>
<dbReference type="Pfam" id="PF02899">
    <property type="entry name" value="Phage_int_SAM_1"/>
    <property type="match status" value="1"/>
</dbReference>
<keyword evidence="4 9" id="KW-0159">Chromosome partition</keyword>
<keyword evidence="2 9" id="KW-0963">Cytoplasm</keyword>
<dbReference type="PROSITE" id="PS51900">
    <property type="entry name" value="CB"/>
    <property type="match status" value="1"/>
</dbReference>
<feature type="active site" evidence="9">
    <location>
        <position position="263"/>
    </location>
</feature>
<feature type="active site" evidence="9">
    <location>
        <position position="189"/>
    </location>
</feature>
<evidence type="ECO:0000259" key="11">
    <source>
        <dbReference type="PROSITE" id="PS51900"/>
    </source>
</evidence>
<evidence type="ECO:0000313" key="13">
    <source>
        <dbReference type="Proteomes" id="UP000233654"/>
    </source>
</evidence>
<feature type="active site" evidence="9">
    <location>
        <position position="165"/>
    </location>
</feature>
<evidence type="ECO:0000256" key="3">
    <source>
        <dbReference type="ARBA" id="ARBA00022618"/>
    </source>
</evidence>
<evidence type="ECO:0000256" key="2">
    <source>
        <dbReference type="ARBA" id="ARBA00022490"/>
    </source>
</evidence>
<dbReference type="PROSITE" id="PS51898">
    <property type="entry name" value="TYR_RECOMBINASE"/>
    <property type="match status" value="1"/>
</dbReference>
<organism evidence="12 13">
    <name type="scientific">Candidatus Anoxymicrobium japonicum</name>
    <dbReference type="NCBI Taxonomy" id="2013648"/>
    <lineage>
        <taxon>Bacteria</taxon>
        <taxon>Bacillati</taxon>
        <taxon>Actinomycetota</taxon>
        <taxon>Candidatus Geothermincolia</taxon>
        <taxon>Candidatus Geothermincolales</taxon>
        <taxon>Candidatus Anoxymicrobiaceae</taxon>
        <taxon>Candidatus Anoxymicrobium</taxon>
    </lineage>
</organism>
<comment type="similarity">
    <text evidence="9">Belongs to the 'phage' integrase family. XerC subfamily.</text>
</comment>
<dbReference type="InterPro" id="IPR023009">
    <property type="entry name" value="Tyrosine_recombinase_XerC/XerD"/>
</dbReference>
<feature type="active site" evidence="9">
    <location>
        <position position="286"/>
    </location>
</feature>
<dbReference type="InterPro" id="IPR050090">
    <property type="entry name" value="Tyrosine_recombinase_XerCD"/>
</dbReference>
<dbReference type="GO" id="GO:0051301">
    <property type="term" value="P:cell division"/>
    <property type="evidence" value="ECO:0007669"/>
    <property type="project" value="UniProtKB-KW"/>
</dbReference>
<dbReference type="AlphaFoldDB" id="A0A2N3G618"/>
<keyword evidence="8 9" id="KW-0131">Cell cycle</keyword>
<dbReference type="HAMAP" id="MF_01808">
    <property type="entry name" value="Recomb_XerC_XerD"/>
    <property type="match status" value="1"/>
</dbReference>
<comment type="caution">
    <text evidence="12">The sequence shown here is derived from an EMBL/GenBank/DDBJ whole genome shotgun (WGS) entry which is preliminary data.</text>
</comment>
<protein>
    <recommendedName>
        <fullName evidence="9">Tyrosine recombinase XerC</fullName>
    </recommendedName>
</protein>
<dbReference type="Gene3D" id="1.10.150.130">
    <property type="match status" value="1"/>
</dbReference>
<evidence type="ECO:0000256" key="9">
    <source>
        <dbReference type="HAMAP-Rule" id="MF_01808"/>
    </source>
</evidence>
<dbReference type="InterPro" id="IPR010998">
    <property type="entry name" value="Integrase_recombinase_N"/>
</dbReference>
<dbReference type="Proteomes" id="UP000233654">
    <property type="component" value="Unassembled WGS sequence"/>
</dbReference>
<comment type="subcellular location">
    <subcellularLocation>
        <location evidence="1 9">Cytoplasm</location>
    </subcellularLocation>
</comment>
<feature type="active site" description="O-(3'-phospho-DNA)-tyrosine intermediate" evidence="9">
    <location>
        <position position="295"/>
    </location>
</feature>
<name>A0A2N3G618_9ACTN</name>
<dbReference type="SUPFAM" id="SSF56349">
    <property type="entry name" value="DNA breaking-rejoining enzymes"/>
    <property type="match status" value="1"/>
</dbReference>
<comment type="function">
    <text evidence="9">Site-specific tyrosine recombinase, which acts by catalyzing the cutting and rejoining of the recombining DNA molecules. The XerC-XerD complex is essential to convert dimers of the bacterial chromosome into monomers to permit their segregation at cell division. It also contributes to the segregational stability of plasmids.</text>
</comment>
<keyword evidence="5 9" id="KW-0229">DNA integration</keyword>
<dbReference type="InterPro" id="IPR002104">
    <property type="entry name" value="Integrase_catalytic"/>
</dbReference>
<dbReference type="InterPro" id="IPR044068">
    <property type="entry name" value="CB"/>
</dbReference>
<dbReference type="Gene3D" id="1.10.443.10">
    <property type="entry name" value="Intergrase catalytic core"/>
    <property type="match status" value="1"/>
</dbReference>
<evidence type="ECO:0000256" key="1">
    <source>
        <dbReference type="ARBA" id="ARBA00004496"/>
    </source>
</evidence>
<dbReference type="InterPro" id="IPR011010">
    <property type="entry name" value="DNA_brk_join_enz"/>
</dbReference>
<dbReference type="NCBIfam" id="NF001399">
    <property type="entry name" value="PRK00283.1"/>
    <property type="match status" value="1"/>
</dbReference>
<evidence type="ECO:0000313" key="12">
    <source>
        <dbReference type="EMBL" id="PKQ28160.1"/>
    </source>
</evidence>
<keyword evidence="7 9" id="KW-0233">DNA recombination</keyword>
<evidence type="ECO:0000256" key="8">
    <source>
        <dbReference type="ARBA" id="ARBA00023306"/>
    </source>
</evidence>
<comment type="subunit">
    <text evidence="9">Forms a cyclic heterotetrameric complex composed of two molecules of XerC and two molecules of XerD.</text>
</comment>
<keyword evidence="6 9" id="KW-0238">DNA-binding</keyword>
<sequence>MREDAAAQTGASEPSPVLSCAGEFLNYMAIEKGASVNTVDAYRRVLRSYVEFLEPGGAREPDDITREEVTRFVASLSSPEGRSLSPRSVAQATSVLRMFHRFAVVEGYATVDPTTLLPSVRMPHRLPRALSQEQVNKLLSSPQGGGALAVRDRLILEMLYATGMRISELTTLDMGDLDLAEKVVRAHGKGDKWRLIPFGNAAECAAKVYLRDARPELARKSYSQALVLNARGGRLTRQGCWKIIKGRARDAGLEDLVTPHGLRHTFATHMLEGGASLLVVQELLGHVSVATTQIYTEVTRDHLKTVYARFHPRA</sequence>
<evidence type="ECO:0000256" key="6">
    <source>
        <dbReference type="ARBA" id="ARBA00023125"/>
    </source>
</evidence>
<dbReference type="EMBL" id="PHEX01000029">
    <property type="protein sequence ID" value="PKQ28160.1"/>
    <property type="molecule type" value="Genomic_DNA"/>
</dbReference>
<dbReference type="GO" id="GO:0007059">
    <property type="term" value="P:chromosome segregation"/>
    <property type="evidence" value="ECO:0007669"/>
    <property type="project" value="UniProtKB-UniRule"/>
</dbReference>
<evidence type="ECO:0000259" key="10">
    <source>
        <dbReference type="PROSITE" id="PS51898"/>
    </source>
</evidence>
<dbReference type="GO" id="GO:0005737">
    <property type="term" value="C:cytoplasm"/>
    <property type="evidence" value="ECO:0007669"/>
    <property type="project" value="UniProtKB-SubCell"/>
</dbReference>
<dbReference type="PANTHER" id="PTHR30349:SF81">
    <property type="entry name" value="TYROSINE RECOMBINASE XERC"/>
    <property type="match status" value="1"/>
</dbReference>
<dbReference type="CDD" id="cd00798">
    <property type="entry name" value="INT_XerDC_C"/>
    <property type="match status" value="1"/>
</dbReference>
<dbReference type="PANTHER" id="PTHR30349">
    <property type="entry name" value="PHAGE INTEGRASE-RELATED"/>
    <property type="match status" value="1"/>
</dbReference>
<feature type="active site" evidence="9">
    <location>
        <position position="260"/>
    </location>
</feature>
<accession>A0A2N3G618</accession>
<evidence type="ECO:0000256" key="4">
    <source>
        <dbReference type="ARBA" id="ARBA00022829"/>
    </source>
</evidence>
<keyword evidence="3 9" id="KW-0132">Cell division</keyword>
<dbReference type="GO" id="GO:0003677">
    <property type="term" value="F:DNA binding"/>
    <property type="evidence" value="ECO:0007669"/>
    <property type="project" value="UniProtKB-UniRule"/>
</dbReference>
<dbReference type="InterPro" id="IPR013762">
    <property type="entry name" value="Integrase-like_cat_sf"/>
</dbReference>
<feature type="domain" description="Tyr recombinase" evidence="10">
    <location>
        <begin position="125"/>
        <end position="308"/>
    </location>
</feature>
<dbReference type="GO" id="GO:0006313">
    <property type="term" value="P:DNA transposition"/>
    <property type="evidence" value="ECO:0007669"/>
    <property type="project" value="UniProtKB-UniRule"/>
</dbReference>
<evidence type="ECO:0000256" key="7">
    <source>
        <dbReference type="ARBA" id="ARBA00023172"/>
    </source>
</evidence>